<feature type="transmembrane region" description="Helical" evidence="4">
    <location>
        <begin position="7"/>
        <end position="26"/>
    </location>
</feature>
<proteinExistence type="predicted"/>
<comment type="caution">
    <text evidence="6">The sequence shown here is derived from an EMBL/GenBank/DDBJ whole genome shotgun (WGS) entry which is preliminary data.</text>
</comment>
<dbReference type="InterPro" id="IPR036028">
    <property type="entry name" value="SH3-like_dom_sf"/>
</dbReference>
<dbReference type="PRINTS" id="PR00452">
    <property type="entry name" value="SH3DOMAIN"/>
</dbReference>
<feature type="domain" description="SH3" evidence="5">
    <location>
        <begin position="233"/>
        <end position="298"/>
    </location>
</feature>
<reference evidence="6 7" key="1">
    <citation type="submission" date="2024-01" db="EMBL/GenBank/DDBJ databases">
        <title>A draft genome for a cacao thread blight-causing isolate of Paramarasmius palmivorus.</title>
        <authorList>
            <person name="Baruah I.K."/>
            <person name="Bukari Y."/>
            <person name="Amoako-Attah I."/>
            <person name="Meinhardt L.W."/>
            <person name="Bailey B.A."/>
            <person name="Cohen S.P."/>
        </authorList>
    </citation>
    <scope>NUCLEOTIDE SEQUENCE [LARGE SCALE GENOMIC DNA]</scope>
    <source>
        <strain evidence="6 7">GH-12</strain>
    </source>
</reference>
<organism evidence="6 7">
    <name type="scientific">Paramarasmius palmivorus</name>
    <dbReference type="NCBI Taxonomy" id="297713"/>
    <lineage>
        <taxon>Eukaryota</taxon>
        <taxon>Fungi</taxon>
        <taxon>Dikarya</taxon>
        <taxon>Basidiomycota</taxon>
        <taxon>Agaricomycotina</taxon>
        <taxon>Agaricomycetes</taxon>
        <taxon>Agaricomycetidae</taxon>
        <taxon>Agaricales</taxon>
        <taxon>Marasmiineae</taxon>
        <taxon>Marasmiaceae</taxon>
        <taxon>Paramarasmius</taxon>
    </lineage>
</organism>
<sequence length="302" mass="33004">MLKTFSIVISIAANAAWVAAIVSQGLARARLGRESVGVLWFAVILQLLVNYLASFCLFRVLKDRTYRHHITTYAAICTIFGVIAVDANIFSEIPIQRAIGAFWLILVVVDLVWIAYFALDTRSRAWKIINGYEERLTSSSESARSDYRVAPNRSEDEEANKLAMVQEPPAHAVQVPSPANGASAPSTTTTGSVPRMGLGRRAAREEGTHSETGWKTISDGGESNATGLSSEPSYSRRARVLYDYEGTSDDPNSGQLSFKKGDILSVSGAGMNYKWWPTQLPDGRTGLAPSNFLQLMSEPQPL</sequence>
<dbReference type="Pfam" id="PF14604">
    <property type="entry name" value="SH3_9"/>
    <property type="match status" value="1"/>
</dbReference>
<dbReference type="SUPFAM" id="SSF50044">
    <property type="entry name" value="SH3-domain"/>
    <property type="match status" value="1"/>
</dbReference>
<protein>
    <submittedName>
        <fullName evidence="6">Transmembrane osmosensor</fullName>
    </submittedName>
</protein>
<name>A0AAW0DT11_9AGAR</name>
<evidence type="ECO:0000256" key="1">
    <source>
        <dbReference type="ARBA" id="ARBA00022443"/>
    </source>
</evidence>
<dbReference type="InterPro" id="IPR001452">
    <property type="entry name" value="SH3_domain"/>
</dbReference>
<evidence type="ECO:0000313" key="6">
    <source>
        <dbReference type="EMBL" id="KAK7054449.1"/>
    </source>
</evidence>
<dbReference type="Proteomes" id="UP001383192">
    <property type="component" value="Unassembled WGS sequence"/>
</dbReference>
<feature type="transmembrane region" description="Helical" evidence="4">
    <location>
        <begin position="38"/>
        <end position="58"/>
    </location>
</feature>
<evidence type="ECO:0000256" key="2">
    <source>
        <dbReference type="PROSITE-ProRule" id="PRU00192"/>
    </source>
</evidence>
<keyword evidence="4" id="KW-1133">Transmembrane helix</keyword>
<dbReference type="SMART" id="SM00326">
    <property type="entry name" value="SH3"/>
    <property type="match status" value="1"/>
</dbReference>
<feature type="transmembrane region" description="Helical" evidence="4">
    <location>
        <begin position="101"/>
        <end position="119"/>
    </location>
</feature>
<keyword evidence="7" id="KW-1185">Reference proteome</keyword>
<keyword evidence="4 6" id="KW-0812">Transmembrane</keyword>
<dbReference type="PROSITE" id="PS50002">
    <property type="entry name" value="SH3"/>
    <property type="match status" value="1"/>
</dbReference>
<feature type="compositionally biased region" description="Low complexity" evidence="3">
    <location>
        <begin position="175"/>
        <end position="194"/>
    </location>
</feature>
<feature type="region of interest" description="Disordered" evidence="3">
    <location>
        <begin position="173"/>
        <end position="232"/>
    </location>
</feature>
<keyword evidence="4" id="KW-0472">Membrane</keyword>
<dbReference type="Gene3D" id="2.30.30.40">
    <property type="entry name" value="SH3 Domains"/>
    <property type="match status" value="1"/>
</dbReference>
<feature type="compositionally biased region" description="Polar residues" evidence="3">
    <location>
        <begin position="210"/>
        <end position="232"/>
    </location>
</feature>
<evidence type="ECO:0000313" key="7">
    <source>
        <dbReference type="Proteomes" id="UP001383192"/>
    </source>
</evidence>
<evidence type="ECO:0000256" key="4">
    <source>
        <dbReference type="SAM" id="Phobius"/>
    </source>
</evidence>
<dbReference type="EMBL" id="JAYKXP010000009">
    <property type="protein sequence ID" value="KAK7054449.1"/>
    <property type="molecule type" value="Genomic_DNA"/>
</dbReference>
<evidence type="ECO:0000259" key="5">
    <source>
        <dbReference type="PROSITE" id="PS50002"/>
    </source>
</evidence>
<feature type="transmembrane region" description="Helical" evidence="4">
    <location>
        <begin position="70"/>
        <end position="89"/>
    </location>
</feature>
<keyword evidence="1 2" id="KW-0728">SH3 domain</keyword>
<evidence type="ECO:0000256" key="3">
    <source>
        <dbReference type="SAM" id="MobiDB-lite"/>
    </source>
</evidence>
<accession>A0AAW0DT11</accession>
<gene>
    <name evidence="6" type="primary">SHO1_2</name>
    <name evidence="6" type="ORF">VNI00_003647</name>
</gene>
<dbReference type="AlphaFoldDB" id="A0AAW0DT11"/>